<feature type="region of interest" description="Disordered" evidence="1">
    <location>
        <begin position="55"/>
        <end position="84"/>
    </location>
</feature>
<dbReference type="Proteomes" id="UP000815677">
    <property type="component" value="Unassembled WGS sequence"/>
</dbReference>
<organism evidence="2 3">
    <name type="scientific">Mycena chlorophos</name>
    <name type="common">Agaric fungus</name>
    <name type="synonym">Agaricus chlorophos</name>
    <dbReference type="NCBI Taxonomy" id="658473"/>
    <lineage>
        <taxon>Eukaryota</taxon>
        <taxon>Fungi</taxon>
        <taxon>Dikarya</taxon>
        <taxon>Basidiomycota</taxon>
        <taxon>Agaricomycotina</taxon>
        <taxon>Agaricomycetes</taxon>
        <taxon>Agaricomycetidae</taxon>
        <taxon>Agaricales</taxon>
        <taxon>Marasmiineae</taxon>
        <taxon>Mycenaceae</taxon>
        <taxon>Mycena</taxon>
    </lineage>
</organism>
<evidence type="ECO:0000313" key="2">
    <source>
        <dbReference type="EMBL" id="GAT50417.1"/>
    </source>
</evidence>
<feature type="compositionally biased region" description="Basic and acidic residues" evidence="1">
    <location>
        <begin position="64"/>
        <end position="84"/>
    </location>
</feature>
<proteinExistence type="predicted"/>
<keyword evidence="3" id="KW-1185">Reference proteome</keyword>
<accession>A0ABQ0LH50</accession>
<reference evidence="2" key="1">
    <citation type="submission" date="2014-09" db="EMBL/GenBank/DDBJ databases">
        <title>Genome sequence of the luminous mushroom Mycena chlorophos for searching fungal bioluminescence genes.</title>
        <authorList>
            <person name="Tanaka Y."/>
            <person name="Kasuga D."/>
            <person name="Oba Y."/>
            <person name="Hase S."/>
            <person name="Sato K."/>
            <person name="Oba Y."/>
            <person name="Sakakibara Y."/>
        </authorList>
    </citation>
    <scope>NUCLEOTIDE SEQUENCE</scope>
</reference>
<evidence type="ECO:0000313" key="3">
    <source>
        <dbReference type="Proteomes" id="UP000815677"/>
    </source>
</evidence>
<sequence>MRWLTDGTYASDNNPAPPSPSPFLHKYAPGVVSKTKSKSASRRICHCQRSLPLLDSPRGMYDTRTQRAHREERRVGEHRPICRA</sequence>
<protein>
    <submittedName>
        <fullName evidence="2">Uncharacterized protein</fullName>
    </submittedName>
</protein>
<dbReference type="EMBL" id="DF846472">
    <property type="protein sequence ID" value="GAT50417.1"/>
    <property type="molecule type" value="Genomic_DNA"/>
</dbReference>
<gene>
    <name evidence="2" type="ORF">MCHLO_07661</name>
</gene>
<feature type="region of interest" description="Disordered" evidence="1">
    <location>
        <begin position="1"/>
        <end position="27"/>
    </location>
</feature>
<evidence type="ECO:0000256" key="1">
    <source>
        <dbReference type="SAM" id="MobiDB-lite"/>
    </source>
</evidence>
<name>A0ABQ0LH50_MYCCL</name>